<sequence>MWKLHNSGGLVEEYMPPELGFAIKELINKMYQCLNNDENDCDVRICVL</sequence>
<dbReference type="Proteomes" id="UP001295469">
    <property type="component" value="Chromosome A08"/>
</dbReference>
<gene>
    <name evidence="1" type="ORF">DARMORV10_A08P17570.1</name>
</gene>
<protein>
    <submittedName>
        <fullName evidence="1">(rape) hypothetical protein</fullName>
    </submittedName>
</protein>
<evidence type="ECO:0000313" key="1">
    <source>
        <dbReference type="EMBL" id="CAF2240605.1"/>
    </source>
</evidence>
<dbReference type="AlphaFoldDB" id="A0A817A3I9"/>
<dbReference type="EMBL" id="HG994362">
    <property type="protein sequence ID" value="CAF2240605.1"/>
    <property type="molecule type" value="Genomic_DNA"/>
</dbReference>
<accession>A0A817A3I9</accession>
<name>A0A817A3I9_BRANA</name>
<proteinExistence type="predicted"/>
<reference evidence="1" key="1">
    <citation type="submission" date="2021-01" db="EMBL/GenBank/DDBJ databases">
        <authorList>
            <consortium name="Genoscope - CEA"/>
            <person name="William W."/>
        </authorList>
    </citation>
    <scope>NUCLEOTIDE SEQUENCE</scope>
</reference>
<organism evidence="1">
    <name type="scientific">Brassica napus</name>
    <name type="common">Rape</name>
    <dbReference type="NCBI Taxonomy" id="3708"/>
    <lineage>
        <taxon>Eukaryota</taxon>
        <taxon>Viridiplantae</taxon>
        <taxon>Streptophyta</taxon>
        <taxon>Embryophyta</taxon>
        <taxon>Tracheophyta</taxon>
        <taxon>Spermatophyta</taxon>
        <taxon>Magnoliopsida</taxon>
        <taxon>eudicotyledons</taxon>
        <taxon>Gunneridae</taxon>
        <taxon>Pentapetalae</taxon>
        <taxon>rosids</taxon>
        <taxon>malvids</taxon>
        <taxon>Brassicales</taxon>
        <taxon>Brassicaceae</taxon>
        <taxon>Brassiceae</taxon>
        <taxon>Brassica</taxon>
    </lineage>
</organism>